<evidence type="ECO:0000313" key="2">
    <source>
        <dbReference type="EMBL" id="KAK4240719.1"/>
    </source>
</evidence>
<dbReference type="Proteomes" id="UP001303760">
    <property type="component" value="Unassembled WGS sequence"/>
</dbReference>
<gene>
    <name evidence="2" type="ORF">C8A03DRAFT_13020</name>
</gene>
<dbReference type="InterPro" id="IPR057227">
    <property type="entry name" value="DUF7905"/>
</dbReference>
<keyword evidence="3" id="KW-1185">Reference proteome</keyword>
<dbReference type="AlphaFoldDB" id="A0AAN7CER8"/>
<evidence type="ECO:0000313" key="3">
    <source>
        <dbReference type="Proteomes" id="UP001303760"/>
    </source>
</evidence>
<feature type="domain" description="DUF7905" evidence="1">
    <location>
        <begin position="181"/>
        <end position="438"/>
    </location>
</feature>
<comment type="caution">
    <text evidence="2">The sequence shown here is derived from an EMBL/GenBank/DDBJ whole genome shotgun (WGS) entry which is preliminary data.</text>
</comment>
<reference evidence="2" key="2">
    <citation type="submission" date="2023-05" db="EMBL/GenBank/DDBJ databases">
        <authorList>
            <consortium name="Lawrence Berkeley National Laboratory"/>
            <person name="Steindorff A."/>
            <person name="Hensen N."/>
            <person name="Bonometti L."/>
            <person name="Westerberg I."/>
            <person name="Brannstrom I.O."/>
            <person name="Guillou S."/>
            <person name="Cros-Aarteil S."/>
            <person name="Calhoun S."/>
            <person name="Haridas S."/>
            <person name="Kuo A."/>
            <person name="Mondo S."/>
            <person name="Pangilinan J."/>
            <person name="Riley R."/>
            <person name="Labutti K."/>
            <person name="Andreopoulos B."/>
            <person name="Lipzen A."/>
            <person name="Chen C."/>
            <person name="Yanf M."/>
            <person name="Daum C."/>
            <person name="Ng V."/>
            <person name="Clum A."/>
            <person name="Ohm R."/>
            <person name="Martin F."/>
            <person name="Silar P."/>
            <person name="Natvig D."/>
            <person name="Lalanne C."/>
            <person name="Gautier V."/>
            <person name="Ament-Velasquez S.L."/>
            <person name="Kruys A."/>
            <person name="Hutchinson M.I."/>
            <person name="Powell A.J."/>
            <person name="Barry K."/>
            <person name="Miller A.N."/>
            <person name="Grigoriev I.V."/>
            <person name="Debuchy R."/>
            <person name="Gladieux P."/>
            <person name="Thoren M.H."/>
            <person name="Johannesson H."/>
        </authorList>
    </citation>
    <scope>NUCLEOTIDE SEQUENCE</scope>
    <source>
        <strain evidence="2">CBS 532.94</strain>
    </source>
</reference>
<accession>A0AAN7CER8</accession>
<name>A0AAN7CER8_9PEZI</name>
<dbReference type="EMBL" id="MU860035">
    <property type="protein sequence ID" value="KAK4240719.1"/>
    <property type="molecule type" value="Genomic_DNA"/>
</dbReference>
<sequence>MAERRKIYTAGADQVVVKSSPKLDVTVHVVLPAPMRGFKDVDPSDVDVKALLSRIAREHDSMVEAEANDSGVTVTVSACNRTKAQDVITVIRGHLKYQPGEEGVWRTRLLVHPPSDGKSCFTAVLQPKEGTTGRRVIAAEPEGLKPNDPDDIVSLELEYRSQFAQAINRTGRILLSNPNGMRMRVQFGTLVLDEWKKDKTEYSFAELCGLVHRVGTRGTAHMVNRVSKKAIQALRDSLSPSNGDLPESVRSYLGLEPMQTDSLILKTKNLSVESTFEKMQGQGKYEGKTGDVLQYTLGPLTTQQQEKQQRALEIATACPEGAHDWVLEIRKGLFDQDTEAVPPFTVQQLEKSLKFRRGALAEDFPEIAVTKHFLSNHDIENIYAKTTWSYTLSAKYLLEINLFHEFRQKTPNQNVTVSTAATTGSVALYSQEWDNDMRAGAAVPRQWEPCFAKQFLMPYDGDKAPGENHDQTSEPLDHFLLWVKWIRTVLDDASAQDAEPSGGM</sequence>
<evidence type="ECO:0000259" key="1">
    <source>
        <dbReference type="Pfam" id="PF25482"/>
    </source>
</evidence>
<protein>
    <recommendedName>
        <fullName evidence="1">DUF7905 domain-containing protein</fullName>
    </recommendedName>
</protein>
<dbReference type="Pfam" id="PF25482">
    <property type="entry name" value="DUF7905"/>
    <property type="match status" value="1"/>
</dbReference>
<reference evidence="2" key="1">
    <citation type="journal article" date="2023" name="Mol. Phylogenet. Evol.">
        <title>Genome-scale phylogeny and comparative genomics of the fungal order Sordariales.</title>
        <authorList>
            <person name="Hensen N."/>
            <person name="Bonometti L."/>
            <person name="Westerberg I."/>
            <person name="Brannstrom I.O."/>
            <person name="Guillou S."/>
            <person name="Cros-Aarteil S."/>
            <person name="Calhoun S."/>
            <person name="Haridas S."/>
            <person name="Kuo A."/>
            <person name="Mondo S."/>
            <person name="Pangilinan J."/>
            <person name="Riley R."/>
            <person name="LaButti K."/>
            <person name="Andreopoulos B."/>
            <person name="Lipzen A."/>
            <person name="Chen C."/>
            <person name="Yan M."/>
            <person name="Daum C."/>
            <person name="Ng V."/>
            <person name="Clum A."/>
            <person name="Steindorff A."/>
            <person name="Ohm R.A."/>
            <person name="Martin F."/>
            <person name="Silar P."/>
            <person name="Natvig D.O."/>
            <person name="Lalanne C."/>
            <person name="Gautier V."/>
            <person name="Ament-Velasquez S.L."/>
            <person name="Kruys A."/>
            <person name="Hutchinson M.I."/>
            <person name="Powell A.J."/>
            <person name="Barry K."/>
            <person name="Miller A.N."/>
            <person name="Grigoriev I.V."/>
            <person name="Debuchy R."/>
            <person name="Gladieux P."/>
            <person name="Hiltunen Thoren M."/>
            <person name="Johannesson H."/>
        </authorList>
    </citation>
    <scope>NUCLEOTIDE SEQUENCE</scope>
    <source>
        <strain evidence="2">CBS 532.94</strain>
    </source>
</reference>
<proteinExistence type="predicted"/>
<organism evidence="2 3">
    <name type="scientific">Achaetomium macrosporum</name>
    <dbReference type="NCBI Taxonomy" id="79813"/>
    <lineage>
        <taxon>Eukaryota</taxon>
        <taxon>Fungi</taxon>
        <taxon>Dikarya</taxon>
        <taxon>Ascomycota</taxon>
        <taxon>Pezizomycotina</taxon>
        <taxon>Sordariomycetes</taxon>
        <taxon>Sordariomycetidae</taxon>
        <taxon>Sordariales</taxon>
        <taxon>Chaetomiaceae</taxon>
        <taxon>Achaetomium</taxon>
    </lineage>
</organism>